<gene>
    <name evidence="1" type="primary">AVEN_6135_1</name>
    <name evidence="1" type="ORF">CEXT_801631</name>
</gene>
<reference evidence="1 2" key="1">
    <citation type="submission" date="2021-06" db="EMBL/GenBank/DDBJ databases">
        <title>Caerostris extrusa draft genome.</title>
        <authorList>
            <person name="Kono N."/>
            <person name="Arakawa K."/>
        </authorList>
    </citation>
    <scope>NUCLEOTIDE SEQUENCE [LARGE SCALE GENOMIC DNA]</scope>
</reference>
<evidence type="ECO:0000313" key="1">
    <source>
        <dbReference type="EMBL" id="GIY93600.1"/>
    </source>
</evidence>
<organism evidence="1 2">
    <name type="scientific">Caerostris extrusa</name>
    <name type="common">Bark spider</name>
    <name type="synonym">Caerostris bankana</name>
    <dbReference type="NCBI Taxonomy" id="172846"/>
    <lineage>
        <taxon>Eukaryota</taxon>
        <taxon>Metazoa</taxon>
        <taxon>Ecdysozoa</taxon>
        <taxon>Arthropoda</taxon>
        <taxon>Chelicerata</taxon>
        <taxon>Arachnida</taxon>
        <taxon>Araneae</taxon>
        <taxon>Araneomorphae</taxon>
        <taxon>Entelegynae</taxon>
        <taxon>Araneoidea</taxon>
        <taxon>Araneidae</taxon>
        <taxon>Caerostris</taxon>
    </lineage>
</organism>
<comment type="caution">
    <text evidence="1">The sequence shown here is derived from an EMBL/GenBank/DDBJ whole genome shotgun (WGS) entry which is preliminary data.</text>
</comment>
<proteinExistence type="predicted"/>
<accession>A0AAV4XI21</accession>
<protein>
    <submittedName>
        <fullName evidence="1">Uncharacterized protein</fullName>
    </submittedName>
</protein>
<keyword evidence="2" id="KW-1185">Reference proteome</keyword>
<dbReference type="AlphaFoldDB" id="A0AAV4XI21"/>
<name>A0AAV4XI21_CAEEX</name>
<sequence length="369" mass="42198">MGCWFQNHNGTFWVVYCSPNPSGHCHCHWFMGKGTSANDLYSEAPCELHPLSAYKDIQGNIWGVGNGNLWWFNATNLSWSLLPMPNHTSSSGPWKVACVDPRRYTKMLPGALMDFFFAADPLKETLYLLDASEARWTIRDDSQVIPYVNWSTPYGIINAWDGYNGEYIMVGKFGGNYRVMYTNASEIDWVTMSENNSSSLWPDFGETGEGHSLAWKMGSDHLWLWKEDKGRKELWSFGYKSNKWQRGNRAFESKLPPLDNVLTGWENGKRYCILKRSSDCTSQYAMSQIECWTEAEILPTKSESENLVQSPRLTTISTTIQPKQKIHSTLKPGKIIMNPTILLLLELSLLQQPQLKFQRPPRKASPNLQ</sequence>
<dbReference type="Proteomes" id="UP001054945">
    <property type="component" value="Unassembled WGS sequence"/>
</dbReference>
<dbReference type="EMBL" id="BPLR01017680">
    <property type="protein sequence ID" value="GIY93600.1"/>
    <property type="molecule type" value="Genomic_DNA"/>
</dbReference>
<evidence type="ECO:0000313" key="2">
    <source>
        <dbReference type="Proteomes" id="UP001054945"/>
    </source>
</evidence>